<feature type="domain" description="Transposase IS110-like N-terminal" evidence="3">
    <location>
        <begin position="552"/>
        <end position="674"/>
    </location>
</feature>
<sequence length="909" mass="105057">MQDYYNMNQTTLSIALDYQPEEHHPARYINQLVESLKLKYDYQFGRPREYNLGAMLKLVLLAYCYGIFSSRKIEQFARENKPAGWLIADQIPSYRTICRFRISDELATLTTDSLSQLTQYLRQNGMIDDVSFIDGTKILADANKYSFVWKKNTIRFDKMNREKLVDLLGELHEAKIVGEIPAGSELTPELLDIMISKVEDHLVVLNETVEATKQVSPNPAKQQRRTVKSQKRKLNKRRDKMREHQAQQAIYGQRNSYSKTDHDATFMRVKEDPMQNGQLKPAYNVQIATSNQFITGYRLFQNPTDTRTLQPFIEHLKANNVLGHTIVADAGYGSESNYRYLEDEFGQHTVLIPYGTMLKENSRKWQSDDRKVMNWDYHEKDDYFINPQNVRFNFNAYRQRTDKYGFTRDFKEYIAEKYDENHQLIAAALTPKGYLKRISVNENWEYFKSKQRELLSAPETGQIYAQRKIDVEPVFGKMKASLHFNRFSVRGFDKVTKEAGIVILALNIMKLVTVGTNFKNQRRKQMGRETKIRFLVPFAYTEASYVTASKKISKRFETITCRLKDCGEWLKQRHVEQVLMESTGQYWRPVWQILEPFGFKMILCNPRIVKNIPGKKTDQKDSEWLSELARYGLVSASFVPPKSIQALRESTRLRKKITQSMTATKNEVHNLLQRSNIKLTTYISDIFNGTGLKLLKLLIDGEVITLQAITKCRHTRIKASVEQLFAAMDGILPRNDRRLLGLNMELLADFRRVLAELDAQIDEQIMEFNDLYLRLQDIPGISQRIAQIIIAEVGSDVSPFPDAHHLASWAGLCPGNYESAGIKHGAHILHGNVYLKSAMVSAALAAKQSKETGLKDYFWRLHGRMTAQKALVALAHKLLRIIYVMIDEGTTYVDYKKDQRKAITLIPQT</sequence>
<evidence type="ECO:0000313" key="7">
    <source>
        <dbReference type="EMBL" id="ODO61679.1"/>
    </source>
</evidence>
<proteinExistence type="predicted"/>
<feature type="transmembrane region" description="Helical" evidence="2">
    <location>
        <begin position="50"/>
        <end position="68"/>
    </location>
</feature>
<dbReference type="Proteomes" id="UP000094892">
    <property type="component" value="Unassembled WGS sequence"/>
</dbReference>
<dbReference type="InterPro" id="IPR047629">
    <property type="entry name" value="IS1182_transpos"/>
</dbReference>
<feature type="region of interest" description="Disordered" evidence="1">
    <location>
        <begin position="213"/>
        <end position="245"/>
    </location>
</feature>
<dbReference type="AlphaFoldDB" id="A0A1E3KSE3"/>
<dbReference type="Pfam" id="PF01548">
    <property type="entry name" value="DEDD_Tnp_IS110"/>
    <property type="match status" value="1"/>
</dbReference>
<dbReference type="PATRIC" id="fig|1590.306.peg.1667"/>
<dbReference type="PANTHER" id="PTHR33408:SF2">
    <property type="entry name" value="TRANSPOSASE DDE DOMAIN-CONTAINING PROTEIN"/>
    <property type="match status" value="1"/>
</dbReference>
<dbReference type="RefSeq" id="WP_080476317.1">
    <property type="nucleotide sequence ID" value="NZ_CP152072.1"/>
</dbReference>
<evidence type="ECO:0000256" key="1">
    <source>
        <dbReference type="SAM" id="MobiDB-lite"/>
    </source>
</evidence>
<accession>A0A1E3KSE3</accession>
<dbReference type="InterPro" id="IPR002525">
    <property type="entry name" value="Transp_IS110-like_N"/>
</dbReference>
<gene>
    <name evidence="7" type="ORF">LPJSA22_01658</name>
</gene>
<reference evidence="7 8" key="1">
    <citation type="submission" date="2016-08" db="EMBL/GenBank/DDBJ databases">
        <title>Genome sequencing of Lactobacillus plantarum JSA22, isolated from fermented soybean paste.</title>
        <authorList>
            <person name="Choi H.S."/>
        </authorList>
    </citation>
    <scope>NUCLEOTIDE SEQUENCE [LARGE SCALE GENOMIC DNA]</scope>
    <source>
        <strain evidence="7 8">JSA22</strain>
    </source>
</reference>
<dbReference type="NCBIfam" id="NF033542">
    <property type="entry name" value="transpos_IS110"/>
    <property type="match status" value="1"/>
</dbReference>
<evidence type="ECO:0000259" key="4">
    <source>
        <dbReference type="Pfam" id="PF01609"/>
    </source>
</evidence>
<keyword evidence="2" id="KW-1133">Transmembrane helix</keyword>
<dbReference type="Pfam" id="PF05598">
    <property type="entry name" value="DUF772"/>
    <property type="match status" value="1"/>
</dbReference>
<feature type="compositionally biased region" description="Basic residues" evidence="1">
    <location>
        <begin position="222"/>
        <end position="239"/>
    </location>
</feature>
<name>A0A1E3KSE3_LACPN</name>
<dbReference type="GO" id="GO:0004803">
    <property type="term" value="F:transposase activity"/>
    <property type="evidence" value="ECO:0007669"/>
    <property type="project" value="InterPro"/>
</dbReference>
<keyword evidence="2" id="KW-0812">Transmembrane</keyword>
<dbReference type="InterPro" id="IPR002559">
    <property type="entry name" value="Transposase_11"/>
</dbReference>
<evidence type="ECO:0000256" key="2">
    <source>
        <dbReference type="SAM" id="Phobius"/>
    </source>
</evidence>
<feature type="domain" description="Transposase IS116/IS110/IS902 C-terminal" evidence="5">
    <location>
        <begin position="774"/>
        <end position="855"/>
    </location>
</feature>
<keyword evidence="2" id="KW-0472">Membrane</keyword>
<dbReference type="InterPro" id="IPR003346">
    <property type="entry name" value="Transposase_20"/>
</dbReference>
<evidence type="ECO:0000259" key="5">
    <source>
        <dbReference type="Pfam" id="PF02371"/>
    </source>
</evidence>
<protein>
    <recommendedName>
        <fullName evidence="9">IS1182 family transposase</fullName>
    </recommendedName>
</protein>
<evidence type="ECO:0008006" key="9">
    <source>
        <dbReference type="Google" id="ProtNLM"/>
    </source>
</evidence>
<dbReference type="EMBL" id="MCOL01000001">
    <property type="protein sequence ID" value="ODO61679.1"/>
    <property type="molecule type" value="Genomic_DNA"/>
</dbReference>
<dbReference type="Pfam" id="PF02371">
    <property type="entry name" value="Transposase_20"/>
    <property type="match status" value="1"/>
</dbReference>
<evidence type="ECO:0000313" key="8">
    <source>
        <dbReference type="Proteomes" id="UP000094892"/>
    </source>
</evidence>
<dbReference type="Pfam" id="PF01609">
    <property type="entry name" value="DDE_Tnp_1"/>
    <property type="match status" value="1"/>
</dbReference>
<dbReference type="InterPro" id="IPR047650">
    <property type="entry name" value="Transpos_IS110"/>
</dbReference>
<comment type="caution">
    <text evidence="7">The sequence shown here is derived from an EMBL/GenBank/DDBJ whole genome shotgun (WGS) entry which is preliminary data.</text>
</comment>
<dbReference type="GO" id="GO:0006313">
    <property type="term" value="P:DNA transposition"/>
    <property type="evidence" value="ECO:0007669"/>
    <property type="project" value="InterPro"/>
</dbReference>
<organism evidence="7 8">
    <name type="scientific">Lactiplantibacillus plantarum</name>
    <name type="common">Lactobacillus plantarum</name>
    <dbReference type="NCBI Taxonomy" id="1590"/>
    <lineage>
        <taxon>Bacteria</taxon>
        <taxon>Bacillati</taxon>
        <taxon>Bacillota</taxon>
        <taxon>Bacilli</taxon>
        <taxon>Lactobacillales</taxon>
        <taxon>Lactobacillaceae</taxon>
        <taxon>Lactiplantibacillus</taxon>
    </lineage>
</organism>
<evidence type="ECO:0000259" key="6">
    <source>
        <dbReference type="Pfam" id="PF05598"/>
    </source>
</evidence>
<feature type="domain" description="Transposase IS4-like" evidence="4">
    <location>
        <begin position="256"/>
        <end position="508"/>
    </location>
</feature>
<dbReference type="PANTHER" id="PTHR33408">
    <property type="entry name" value="TRANSPOSASE"/>
    <property type="match status" value="1"/>
</dbReference>
<dbReference type="GO" id="GO:0003677">
    <property type="term" value="F:DNA binding"/>
    <property type="evidence" value="ECO:0007669"/>
    <property type="project" value="InterPro"/>
</dbReference>
<evidence type="ECO:0000259" key="3">
    <source>
        <dbReference type="Pfam" id="PF01548"/>
    </source>
</evidence>
<dbReference type="InterPro" id="IPR008490">
    <property type="entry name" value="Transposase_InsH_N"/>
</dbReference>
<feature type="domain" description="Transposase InsH N-terminal" evidence="6">
    <location>
        <begin position="17"/>
        <end position="101"/>
    </location>
</feature>
<dbReference type="NCBIfam" id="NF033551">
    <property type="entry name" value="transpos_IS1182"/>
    <property type="match status" value="1"/>
</dbReference>